<dbReference type="EMBL" id="WHWB01032486">
    <property type="protein sequence ID" value="KAJ7425542.1"/>
    <property type="molecule type" value="Genomic_DNA"/>
</dbReference>
<sequence length="105" mass="11582">MEKHVGTSSSVIPSQSDLQITRGCSVAWPWLFQPALKWTIKTSSGDHAKSMRRPGMENDPQSLRGCHRATQAVSSEKLQPTLNHLHLLKSSQTFGNDPDGLFALL</sequence>
<keyword evidence="2" id="KW-1185">Reference proteome</keyword>
<comment type="caution">
    <text evidence="1">The sequence shown here is derived from an EMBL/GenBank/DDBJ whole genome shotgun (WGS) entry which is preliminary data.</text>
</comment>
<protein>
    <submittedName>
        <fullName evidence="1">Uncharacterized protein</fullName>
    </submittedName>
</protein>
<gene>
    <name evidence="1" type="ORF">WISP_23075</name>
</gene>
<proteinExistence type="predicted"/>
<evidence type="ECO:0000313" key="2">
    <source>
        <dbReference type="Proteomes" id="UP001145742"/>
    </source>
</evidence>
<evidence type="ECO:0000313" key="1">
    <source>
        <dbReference type="EMBL" id="KAJ7425542.1"/>
    </source>
</evidence>
<accession>A0ABQ9DNB3</accession>
<name>A0ABQ9DNB3_9PASS</name>
<dbReference type="Proteomes" id="UP001145742">
    <property type="component" value="Unassembled WGS sequence"/>
</dbReference>
<organism evidence="1 2">
    <name type="scientific">Willisornis vidua</name>
    <name type="common">Xingu scale-backed antbird</name>
    <dbReference type="NCBI Taxonomy" id="1566151"/>
    <lineage>
        <taxon>Eukaryota</taxon>
        <taxon>Metazoa</taxon>
        <taxon>Chordata</taxon>
        <taxon>Craniata</taxon>
        <taxon>Vertebrata</taxon>
        <taxon>Euteleostomi</taxon>
        <taxon>Archelosauria</taxon>
        <taxon>Archosauria</taxon>
        <taxon>Dinosauria</taxon>
        <taxon>Saurischia</taxon>
        <taxon>Theropoda</taxon>
        <taxon>Coelurosauria</taxon>
        <taxon>Aves</taxon>
        <taxon>Neognathae</taxon>
        <taxon>Neoaves</taxon>
        <taxon>Telluraves</taxon>
        <taxon>Australaves</taxon>
        <taxon>Passeriformes</taxon>
        <taxon>Thamnophilidae</taxon>
        <taxon>Willisornis</taxon>
    </lineage>
</organism>
<reference evidence="1" key="1">
    <citation type="submission" date="2019-10" db="EMBL/GenBank/DDBJ databases">
        <authorList>
            <person name="Soares A.E.R."/>
            <person name="Aleixo A."/>
            <person name="Schneider P."/>
            <person name="Miyaki C.Y."/>
            <person name="Schneider M.P."/>
            <person name="Mello C."/>
            <person name="Vasconcelos A.T.R."/>
        </authorList>
    </citation>
    <scope>NUCLEOTIDE SEQUENCE</scope>
    <source>
        <tissue evidence="1">Muscle</tissue>
    </source>
</reference>